<reference evidence="1 2" key="1">
    <citation type="submission" date="2014-03" db="EMBL/GenBank/DDBJ databases">
        <title>Genomics of Bifidobacteria.</title>
        <authorList>
            <person name="Ventura M."/>
            <person name="Milani C."/>
            <person name="Lugli G.A."/>
        </authorList>
    </citation>
    <scope>NUCLEOTIDE SEQUENCE [LARGE SCALE GENOMIC DNA]</scope>
    <source>
        <strain evidence="1 2">LMG 11597</strain>
    </source>
</reference>
<gene>
    <name evidence="1" type="ORF">BISU_1893</name>
</gene>
<accession>A0A087E976</accession>
<evidence type="ECO:0000313" key="2">
    <source>
        <dbReference type="Proteomes" id="UP000029055"/>
    </source>
</evidence>
<name>A0A087E976_9BIFI</name>
<comment type="caution">
    <text evidence="1">The sequence shown here is derived from an EMBL/GenBank/DDBJ whole genome shotgun (WGS) entry which is preliminary data.</text>
</comment>
<dbReference type="EMBL" id="JGZR01000004">
    <property type="protein sequence ID" value="KFJ04327.1"/>
    <property type="molecule type" value="Genomic_DNA"/>
</dbReference>
<sequence length="182" mass="20582">MDSFRDWRNGIEVFESNRLRNGGCRPYNGNQDADQGRFSMASTKKSNKQAKAGGKLSIFIDVVTMLSQFITPEMLGHTAEWLKEQKFSDKFVDLVRKIHFPEDKDPLDVVGYQCDAVEELIETKSADLSDNAPIGQWRGELGRIRRGVELLGKAPVKDRKKVKALEMRAKRLFDSAFTAAVN</sequence>
<protein>
    <submittedName>
        <fullName evidence="1">Uncharacterized protein</fullName>
    </submittedName>
</protein>
<evidence type="ECO:0000313" key="1">
    <source>
        <dbReference type="EMBL" id="KFJ04327.1"/>
    </source>
</evidence>
<proteinExistence type="predicted"/>
<dbReference type="Proteomes" id="UP000029055">
    <property type="component" value="Unassembled WGS sequence"/>
</dbReference>
<keyword evidence="2" id="KW-1185">Reference proteome</keyword>
<organism evidence="1 2">
    <name type="scientific">Bifidobacterium subtile</name>
    <dbReference type="NCBI Taxonomy" id="77635"/>
    <lineage>
        <taxon>Bacteria</taxon>
        <taxon>Bacillati</taxon>
        <taxon>Actinomycetota</taxon>
        <taxon>Actinomycetes</taxon>
        <taxon>Bifidobacteriales</taxon>
        <taxon>Bifidobacteriaceae</taxon>
        <taxon>Bifidobacterium</taxon>
    </lineage>
</organism>
<dbReference type="eggNOG" id="ENOG5031P9Q">
    <property type="taxonomic scope" value="Bacteria"/>
</dbReference>
<dbReference type="AlphaFoldDB" id="A0A087E976"/>